<dbReference type="SUPFAM" id="SSF54427">
    <property type="entry name" value="NTF2-like"/>
    <property type="match status" value="1"/>
</dbReference>
<evidence type="ECO:0000259" key="1">
    <source>
        <dbReference type="Pfam" id="PF13474"/>
    </source>
</evidence>
<dbReference type="Pfam" id="PF13474">
    <property type="entry name" value="SnoaL_3"/>
    <property type="match status" value="1"/>
</dbReference>
<protein>
    <recommendedName>
        <fullName evidence="1">SnoaL-like domain-containing protein</fullName>
    </recommendedName>
</protein>
<evidence type="ECO:0000313" key="3">
    <source>
        <dbReference type="Proteomes" id="UP001156691"/>
    </source>
</evidence>
<reference evidence="3" key="1">
    <citation type="journal article" date="2019" name="Int. J. Syst. Evol. Microbiol.">
        <title>The Global Catalogue of Microorganisms (GCM) 10K type strain sequencing project: providing services to taxonomists for standard genome sequencing and annotation.</title>
        <authorList>
            <consortium name="The Broad Institute Genomics Platform"/>
            <consortium name="The Broad Institute Genome Sequencing Center for Infectious Disease"/>
            <person name="Wu L."/>
            <person name="Ma J."/>
        </authorList>
    </citation>
    <scope>NUCLEOTIDE SEQUENCE [LARGE SCALE GENOMIC DNA]</scope>
    <source>
        <strain evidence="3">NBRC 112416</strain>
    </source>
</reference>
<dbReference type="RefSeq" id="WP_284342948.1">
    <property type="nucleotide sequence ID" value="NZ_BSNS01000024.1"/>
</dbReference>
<comment type="caution">
    <text evidence="2">The sequence shown here is derived from an EMBL/GenBank/DDBJ whole genome shotgun (WGS) entry which is preliminary data.</text>
</comment>
<accession>A0ABQ5WDJ9</accession>
<dbReference type="InterPro" id="IPR037401">
    <property type="entry name" value="SnoaL-like"/>
</dbReference>
<dbReference type="EMBL" id="BSNS01000024">
    <property type="protein sequence ID" value="GLQ57565.1"/>
    <property type="molecule type" value="Genomic_DNA"/>
</dbReference>
<evidence type="ECO:0000313" key="2">
    <source>
        <dbReference type="EMBL" id="GLQ57565.1"/>
    </source>
</evidence>
<keyword evidence="3" id="KW-1185">Reference proteome</keyword>
<name>A0ABQ5WDJ9_9HYPH</name>
<dbReference type="Proteomes" id="UP001156691">
    <property type="component" value="Unassembled WGS sequence"/>
</dbReference>
<sequence length="122" mass="13889">MTAEDVLEQYEARINQHDFDALVPLISNDAVFWFNDGSFSGLAEIRRAFEATWERFANEVYWLEDKSWIALGEGAASCTYHFRWKTEMDGEAMSGSGRGTTVLRTESGHWKIIHEHLSGMPG</sequence>
<feature type="domain" description="SnoaL-like" evidence="1">
    <location>
        <begin position="4"/>
        <end position="121"/>
    </location>
</feature>
<gene>
    <name evidence="2" type="ORF">GCM10010862_48240</name>
</gene>
<organism evidence="2 3">
    <name type="scientific">Devosia nitrariae</name>
    <dbReference type="NCBI Taxonomy" id="2071872"/>
    <lineage>
        <taxon>Bacteria</taxon>
        <taxon>Pseudomonadati</taxon>
        <taxon>Pseudomonadota</taxon>
        <taxon>Alphaproteobacteria</taxon>
        <taxon>Hyphomicrobiales</taxon>
        <taxon>Devosiaceae</taxon>
        <taxon>Devosia</taxon>
    </lineage>
</organism>
<dbReference type="InterPro" id="IPR032710">
    <property type="entry name" value="NTF2-like_dom_sf"/>
</dbReference>
<dbReference type="Gene3D" id="3.10.450.50">
    <property type="match status" value="1"/>
</dbReference>
<proteinExistence type="predicted"/>